<organism evidence="7 8">
    <name type="scientific">Pseudogemmobacter faecipullorum</name>
    <dbReference type="NCBI Taxonomy" id="2755041"/>
    <lineage>
        <taxon>Bacteria</taxon>
        <taxon>Pseudomonadati</taxon>
        <taxon>Pseudomonadota</taxon>
        <taxon>Alphaproteobacteria</taxon>
        <taxon>Rhodobacterales</taxon>
        <taxon>Paracoccaceae</taxon>
        <taxon>Pseudogemmobacter</taxon>
    </lineage>
</organism>
<dbReference type="InterPro" id="IPR018303">
    <property type="entry name" value="ATPase_P-typ_P_site"/>
</dbReference>
<dbReference type="EMBL" id="JACDXX010000107">
    <property type="protein sequence ID" value="MCB5412496.1"/>
    <property type="molecule type" value="Genomic_DNA"/>
</dbReference>
<comment type="caution">
    <text evidence="7">The sequence shown here is derived from an EMBL/GenBank/DDBJ whole genome shotgun (WGS) entry which is preliminary data.</text>
</comment>
<dbReference type="Proteomes" id="UP001198571">
    <property type="component" value="Unassembled WGS sequence"/>
</dbReference>
<evidence type="ECO:0000313" key="8">
    <source>
        <dbReference type="Proteomes" id="UP001198571"/>
    </source>
</evidence>
<evidence type="ECO:0000256" key="3">
    <source>
        <dbReference type="ARBA" id="ARBA00022692"/>
    </source>
</evidence>
<keyword evidence="4" id="KW-1133">Transmembrane helix</keyword>
<comment type="similarity">
    <text evidence="2">Belongs to the cation transport ATPase (P-type) (TC 3.A.3) family. Type IB subfamily.</text>
</comment>
<dbReference type="PANTHER" id="PTHR48085:SF5">
    <property type="entry name" value="CADMIUM_ZINC-TRANSPORTING ATPASE HMA4-RELATED"/>
    <property type="match status" value="1"/>
</dbReference>
<dbReference type="InterPro" id="IPR023299">
    <property type="entry name" value="ATPase_P-typ_cyto_dom_N"/>
</dbReference>
<proteinExistence type="inferred from homology"/>
<dbReference type="Pfam" id="PF00702">
    <property type="entry name" value="Hydrolase"/>
    <property type="match status" value="1"/>
</dbReference>
<reference evidence="7 8" key="1">
    <citation type="submission" date="2020-07" db="EMBL/GenBank/DDBJ databases">
        <title>Pseudogemmobacter sp. nov., isolated from poultry manure in Taiwan.</title>
        <authorList>
            <person name="Lin S.-Y."/>
            <person name="Tang Y.-S."/>
            <person name="Young C.-C."/>
        </authorList>
    </citation>
    <scope>NUCLEOTIDE SEQUENCE [LARGE SCALE GENOMIC DNA]</scope>
    <source>
        <strain evidence="7 8">CC-YST710</strain>
    </source>
</reference>
<dbReference type="InterPro" id="IPR023214">
    <property type="entry name" value="HAD_sf"/>
</dbReference>
<evidence type="ECO:0000256" key="1">
    <source>
        <dbReference type="ARBA" id="ARBA00004370"/>
    </source>
</evidence>
<evidence type="ECO:0000313" key="7">
    <source>
        <dbReference type="EMBL" id="MCB5412496.1"/>
    </source>
</evidence>
<dbReference type="PANTHER" id="PTHR48085">
    <property type="entry name" value="CADMIUM/ZINC-TRANSPORTING ATPASE HMA2-RELATED"/>
    <property type="match status" value="1"/>
</dbReference>
<feature type="region of interest" description="Disordered" evidence="6">
    <location>
        <begin position="113"/>
        <end position="147"/>
    </location>
</feature>
<feature type="compositionally biased region" description="Low complexity" evidence="6">
    <location>
        <begin position="121"/>
        <end position="136"/>
    </location>
</feature>
<comment type="subcellular location">
    <subcellularLocation>
        <location evidence="1">Membrane</location>
    </subcellularLocation>
</comment>
<keyword evidence="5" id="KW-0472">Membrane</keyword>
<dbReference type="SUPFAM" id="SSF81660">
    <property type="entry name" value="Metal cation-transporting ATPase, ATP-binding domain N"/>
    <property type="match status" value="1"/>
</dbReference>
<dbReference type="Gene3D" id="3.40.50.1000">
    <property type="entry name" value="HAD superfamily/HAD-like"/>
    <property type="match status" value="1"/>
</dbReference>
<dbReference type="Gene3D" id="3.40.1110.10">
    <property type="entry name" value="Calcium-transporting ATPase, cytoplasmic domain N"/>
    <property type="match status" value="1"/>
</dbReference>
<name>A0ABS8CSW2_9RHOB</name>
<evidence type="ECO:0000256" key="5">
    <source>
        <dbReference type="ARBA" id="ARBA00023136"/>
    </source>
</evidence>
<keyword evidence="8" id="KW-1185">Reference proteome</keyword>
<accession>A0ABS8CSW2</accession>
<keyword evidence="3" id="KW-0812">Transmembrane</keyword>
<sequence length="147" mass="15385">MRAELRVFRTDRQSRCRAVHCRKSDGSRGGVLFKGGAALEALAEVKSFSFDKTGTLTTGVAEVTDLTSETPEGRMLALLSGLGAQSEHPIAAAIRRRAEAEGLAPAAIRDVVSPEASTTQSAAPISPSAGISPMSPTWACEGWTSGR</sequence>
<evidence type="ECO:0000256" key="2">
    <source>
        <dbReference type="ARBA" id="ARBA00006024"/>
    </source>
</evidence>
<dbReference type="InterPro" id="IPR051014">
    <property type="entry name" value="Cation_Transport_ATPase_IB"/>
</dbReference>
<evidence type="ECO:0000256" key="6">
    <source>
        <dbReference type="SAM" id="MobiDB-lite"/>
    </source>
</evidence>
<evidence type="ECO:0000256" key="4">
    <source>
        <dbReference type="ARBA" id="ARBA00022989"/>
    </source>
</evidence>
<gene>
    <name evidence="7" type="ORF">H0485_21400</name>
</gene>
<dbReference type="PROSITE" id="PS00154">
    <property type="entry name" value="ATPASE_E1_E2"/>
    <property type="match status" value="1"/>
</dbReference>
<protein>
    <submittedName>
        <fullName evidence="7">Cation-translocating P-type ATPase</fullName>
    </submittedName>
</protein>